<evidence type="ECO:0000313" key="2">
    <source>
        <dbReference type="EMBL" id="MDH2332478.1"/>
    </source>
</evidence>
<feature type="coiled-coil region" evidence="1">
    <location>
        <begin position="108"/>
        <end position="135"/>
    </location>
</feature>
<reference evidence="2" key="1">
    <citation type="submission" date="2023-04" db="EMBL/GenBank/DDBJ databases">
        <title>Uncovering the Secrets of Slow-Growing Bacteria in Tropical Savanna Soil through Cultivation and Genomic Analysis.</title>
        <authorList>
            <person name="Goncalves O.S."/>
            <person name="Santana M.F."/>
        </authorList>
    </citation>
    <scope>NUCLEOTIDE SEQUENCE</scope>
    <source>
        <strain evidence="2">ANTI</strain>
    </source>
</reference>
<name>A0AAP4EBI3_PAEPO</name>
<protein>
    <submittedName>
        <fullName evidence="2">Uncharacterized protein</fullName>
    </submittedName>
</protein>
<organism evidence="2 3">
    <name type="scientific">Paenibacillus polymyxa</name>
    <name type="common">Bacillus polymyxa</name>
    <dbReference type="NCBI Taxonomy" id="1406"/>
    <lineage>
        <taxon>Bacteria</taxon>
        <taxon>Bacillati</taxon>
        <taxon>Bacillota</taxon>
        <taxon>Bacilli</taxon>
        <taxon>Bacillales</taxon>
        <taxon>Paenibacillaceae</taxon>
        <taxon>Paenibacillus</taxon>
    </lineage>
</organism>
<dbReference type="AlphaFoldDB" id="A0AAP4EBI3"/>
<dbReference type="Proteomes" id="UP001229409">
    <property type="component" value="Unassembled WGS sequence"/>
</dbReference>
<gene>
    <name evidence="2" type="ORF">QDS18_16585</name>
</gene>
<sequence>MAHLNGIIREVEPRVIEYKGVRFINVKDTAKVGDIVVCSSDDYWDIDKGDCFLIDSLYGGDASFTDNAGDVRIINEGGNSTDAAGVCGVYERDFNVYEPCEASTEALLAVQREELVKITANIAELEAKLADEKTLKVGDYARRLITGQVVRVVVDDRSELPLKTVPALGSDESDFYGWSTRSQLVKLTPAEAKAAILAQVEAQFREVA</sequence>
<keyword evidence="1" id="KW-0175">Coiled coil</keyword>
<evidence type="ECO:0000313" key="3">
    <source>
        <dbReference type="Proteomes" id="UP001229409"/>
    </source>
</evidence>
<proteinExistence type="predicted"/>
<accession>A0AAP4EBI3</accession>
<dbReference type="RefSeq" id="WP_279834848.1">
    <property type="nucleotide sequence ID" value="NZ_JARVWT010000006.1"/>
</dbReference>
<comment type="caution">
    <text evidence="2">The sequence shown here is derived from an EMBL/GenBank/DDBJ whole genome shotgun (WGS) entry which is preliminary data.</text>
</comment>
<dbReference type="EMBL" id="JARVWT010000006">
    <property type="protein sequence ID" value="MDH2332478.1"/>
    <property type="molecule type" value="Genomic_DNA"/>
</dbReference>
<evidence type="ECO:0000256" key="1">
    <source>
        <dbReference type="SAM" id="Coils"/>
    </source>
</evidence>